<evidence type="ECO:0000256" key="5">
    <source>
        <dbReference type="ARBA" id="ARBA00022982"/>
    </source>
</evidence>
<dbReference type="Pfam" id="PF13375">
    <property type="entry name" value="RnfC_N"/>
    <property type="match status" value="1"/>
</dbReference>
<evidence type="ECO:0000259" key="9">
    <source>
        <dbReference type="PROSITE" id="PS51379"/>
    </source>
</evidence>
<dbReference type="AlphaFoldDB" id="A0A2H0LXC2"/>
<evidence type="ECO:0000256" key="6">
    <source>
        <dbReference type="ARBA" id="ARBA00023004"/>
    </source>
</evidence>
<evidence type="ECO:0000256" key="4">
    <source>
        <dbReference type="ARBA" id="ARBA00022737"/>
    </source>
</evidence>
<evidence type="ECO:0000313" key="11">
    <source>
        <dbReference type="Proteomes" id="UP000229641"/>
    </source>
</evidence>
<feature type="binding site" evidence="8">
    <location>
        <position position="359"/>
    </location>
    <ligand>
        <name>[4Fe-4S] cluster</name>
        <dbReference type="ChEBI" id="CHEBI:49883"/>
        <label>1</label>
    </ligand>
</feature>
<dbReference type="NCBIfam" id="NF003454">
    <property type="entry name" value="PRK05035.1"/>
    <property type="match status" value="1"/>
</dbReference>
<feature type="binding site" evidence="8">
    <location>
        <position position="356"/>
    </location>
    <ligand>
        <name>[4Fe-4S] cluster</name>
        <dbReference type="ChEBI" id="CHEBI:49883"/>
        <label>1</label>
    </ligand>
</feature>
<dbReference type="NCBIfam" id="TIGR01945">
    <property type="entry name" value="rnfC"/>
    <property type="match status" value="1"/>
</dbReference>
<evidence type="ECO:0000256" key="2">
    <source>
        <dbReference type="ARBA" id="ARBA00022485"/>
    </source>
</evidence>
<dbReference type="InterPro" id="IPR026902">
    <property type="entry name" value="RnfC_N"/>
</dbReference>
<keyword evidence="8" id="KW-0472">Membrane</keyword>
<dbReference type="InterPro" id="IPR010208">
    <property type="entry name" value="Ion_transpt_RnfC/RsxC"/>
</dbReference>
<dbReference type="HAMAP" id="MF_00461">
    <property type="entry name" value="RsxC_RnfC"/>
    <property type="match status" value="1"/>
</dbReference>
<evidence type="ECO:0000313" key="10">
    <source>
        <dbReference type="EMBL" id="PIQ89041.1"/>
    </source>
</evidence>
<dbReference type="PANTHER" id="PTHR43034:SF2">
    <property type="entry name" value="ION-TRANSLOCATING OXIDOREDUCTASE COMPLEX SUBUNIT C"/>
    <property type="match status" value="1"/>
</dbReference>
<dbReference type="Gene3D" id="3.30.70.20">
    <property type="match status" value="1"/>
</dbReference>
<dbReference type="Pfam" id="PF12838">
    <property type="entry name" value="Fer4_7"/>
    <property type="match status" value="1"/>
</dbReference>
<comment type="subunit">
    <text evidence="8">The complex is composed of six subunits: RnfA, RnfB, RnfC, RnfD, RnfE and RnfG.</text>
</comment>
<feature type="domain" description="4Fe-4S ferredoxin-type" evidence="9">
    <location>
        <begin position="386"/>
        <end position="415"/>
    </location>
</feature>
<protein>
    <recommendedName>
        <fullName evidence="8">Ion-translocating oxidoreductase complex subunit C</fullName>
        <ecNumber evidence="8">7.-.-.-</ecNumber>
    </recommendedName>
    <alternativeName>
        <fullName evidence="8">Rnf electron transport complex subunit C</fullName>
    </alternativeName>
</protein>
<keyword evidence="8" id="KW-1278">Translocase</keyword>
<feature type="binding site" evidence="8">
    <location>
        <position position="362"/>
    </location>
    <ligand>
        <name>[4Fe-4S] cluster</name>
        <dbReference type="ChEBI" id="CHEBI:49883"/>
        <label>1</label>
    </ligand>
</feature>
<sequence length="424" mass="46276">MIKENKELTENIAIKAMPLPEKAYIPLIQHIGRPCDILKVKINDTVKTGQLLACAEASVSSPVHASISGKITAIGEYAHPILGKSTAITIERDINLTEEQFPLLDKSRINSFSPDELRLLIKNAGIVGMGGATFPTHIKLSPPKPVDSLIINGAECEPYLTSDNRLMIEESEGILKGIEIIAKILNVKNIYIAIEDNKAEAISVFKNAILNTQYTIRVLKTKYPQGAEKQLIYSVLRRKVPSGKLPLDVGAVVHNVATCFAVFEAVYKNKPLYERLVTVTGDILKNPGNLKVRIGTPVKDLISFCGPLKKEAKKIIMGGPMMGIAQFSDDFPVIKGTSGILVLSEDEVKEAQEGICLRCGECVKNCPMGLTPALISMAVASEKWDLAKEYGALDCVECGLCSYSCPVNRKIVQAVKYAKTKIKR</sequence>
<gene>
    <name evidence="8" type="primary">rnfC</name>
    <name evidence="10" type="ORF">COV72_05205</name>
</gene>
<keyword evidence="3 8" id="KW-0479">Metal-binding</keyword>
<dbReference type="PROSITE" id="PS00198">
    <property type="entry name" value="4FE4S_FER_1"/>
    <property type="match status" value="2"/>
</dbReference>
<proteinExistence type="inferred from homology"/>
<keyword evidence="7 8" id="KW-0411">Iron-sulfur</keyword>
<accession>A0A2H0LXC2</accession>
<evidence type="ECO:0000256" key="3">
    <source>
        <dbReference type="ARBA" id="ARBA00022723"/>
    </source>
</evidence>
<keyword evidence="2 8" id="KW-0004">4Fe-4S</keyword>
<feature type="binding site" evidence="8">
    <location>
        <position position="398"/>
    </location>
    <ligand>
        <name>[4Fe-4S] cluster</name>
        <dbReference type="ChEBI" id="CHEBI:49883"/>
        <label>2</label>
    </ligand>
</feature>
<organism evidence="10 11">
    <name type="scientific">Candidatus Ghiorseimicrobium undicola</name>
    <dbReference type="NCBI Taxonomy" id="1974746"/>
    <lineage>
        <taxon>Bacteria</taxon>
        <taxon>Pseudomonadati</taxon>
        <taxon>Candidatus Omnitrophota</taxon>
        <taxon>Candidatus Ghiorseimicrobium</taxon>
    </lineage>
</organism>
<dbReference type="Pfam" id="PF01512">
    <property type="entry name" value="Complex1_51K"/>
    <property type="match status" value="1"/>
</dbReference>
<keyword evidence="8" id="KW-1003">Cell membrane</keyword>
<dbReference type="GO" id="GO:0051539">
    <property type="term" value="F:4 iron, 4 sulfur cluster binding"/>
    <property type="evidence" value="ECO:0007669"/>
    <property type="project" value="UniProtKB-KW"/>
</dbReference>
<evidence type="ECO:0000256" key="8">
    <source>
        <dbReference type="HAMAP-Rule" id="MF_00461"/>
    </source>
</evidence>
<dbReference type="InterPro" id="IPR011538">
    <property type="entry name" value="Nuo51_FMN-bd"/>
</dbReference>
<dbReference type="EC" id="7.-.-.-" evidence="8"/>
<keyword evidence="4 8" id="KW-0677">Repeat</keyword>
<dbReference type="GO" id="GO:0005886">
    <property type="term" value="C:plasma membrane"/>
    <property type="evidence" value="ECO:0007669"/>
    <property type="project" value="UniProtKB-SubCell"/>
</dbReference>
<reference evidence="10 11" key="1">
    <citation type="submission" date="2017-09" db="EMBL/GenBank/DDBJ databases">
        <title>Depth-based differentiation of microbial function through sediment-hosted aquifers and enrichment of novel symbionts in the deep terrestrial subsurface.</title>
        <authorList>
            <person name="Probst A.J."/>
            <person name="Ladd B."/>
            <person name="Jarett J.K."/>
            <person name="Geller-Mcgrath D.E."/>
            <person name="Sieber C.M."/>
            <person name="Emerson J.B."/>
            <person name="Anantharaman K."/>
            <person name="Thomas B.C."/>
            <person name="Malmstrom R."/>
            <person name="Stieglmeier M."/>
            <person name="Klingl A."/>
            <person name="Woyke T."/>
            <person name="Ryan C.M."/>
            <person name="Banfield J.F."/>
        </authorList>
    </citation>
    <scope>NUCLEOTIDE SEQUENCE [LARGE SCALE GENOMIC DNA]</scope>
    <source>
        <strain evidence="10">CG11_big_fil_rev_8_21_14_0_20_42_13</strain>
    </source>
</reference>
<feature type="domain" description="4Fe-4S ferredoxin-type" evidence="9">
    <location>
        <begin position="347"/>
        <end position="377"/>
    </location>
</feature>
<comment type="caution">
    <text evidence="10">The sequence shown here is derived from an EMBL/GenBank/DDBJ whole genome shotgun (WGS) entry which is preliminary data.</text>
</comment>
<dbReference type="PANTHER" id="PTHR43034">
    <property type="entry name" value="ION-TRANSLOCATING OXIDOREDUCTASE COMPLEX SUBUNIT C"/>
    <property type="match status" value="1"/>
</dbReference>
<dbReference type="Pfam" id="PF10531">
    <property type="entry name" value="SLBB"/>
    <property type="match status" value="1"/>
</dbReference>
<comment type="function">
    <text evidence="8">Part of a membrane-bound complex that couples electron transfer with translocation of ions across the membrane.</text>
</comment>
<dbReference type="InterPro" id="IPR037225">
    <property type="entry name" value="Nuo51_FMN-bd_sf"/>
</dbReference>
<feature type="binding site" evidence="8">
    <location>
        <position position="395"/>
    </location>
    <ligand>
        <name>[4Fe-4S] cluster</name>
        <dbReference type="ChEBI" id="CHEBI:49883"/>
        <label>2</label>
    </ligand>
</feature>
<evidence type="ECO:0000256" key="1">
    <source>
        <dbReference type="ARBA" id="ARBA00022448"/>
    </source>
</evidence>
<dbReference type="GO" id="GO:0009055">
    <property type="term" value="F:electron transfer activity"/>
    <property type="evidence" value="ECO:0007669"/>
    <property type="project" value="InterPro"/>
</dbReference>
<keyword evidence="6 8" id="KW-0408">Iron</keyword>
<feature type="binding site" evidence="8">
    <location>
        <position position="366"/>
    </location>
    <ligand>
        <name>[4Fe-4S] cluster</name>
        <dbReference type="ChEBI" id="CHEBI:49883"/>
        <label>2</label>
    </ligand>
</feature>
<dbReference type="Gene3D" id="3.10.20.600">
    <property type="match status" value="1"/>
</dbReference>
<dbReference type="InterPro" id="IPR019554">
    <property type="entry name" value="Soluble_ligand-bd"/>
</dbReference>
<feature type="binding site" evidence="8">
    <location>
        <position position="405"/>
    </location>
    <ligand>
        <name>[4Fe-4S] cluster</name>
        <dbReference type="ChEBI" id="CHEBI:49883"/>
        <label>1</label>
    </ligand>
</feature>
<comment type="subcellular location">
    <subcellularLocation>
        <location evidence="8">Cell membrane</location>
        <topology evidence="8">Peripheral membrane protein</topology>
    </subcellularLocation>
</comment>
<comment type="cofactor">
    <cofactor evidence="8">
        <name>[4Fe-4S] cluster</name>
        <dbReference type="ChEBI" id="CHEBI:49883"/>
    </cofactor>
    <text evidence="8">Binds 2 [4Fe-4S] clusters per subunit.</text>
</comment>
<keyword evidence="5 8" id="KW-0249">Electron transport</keyword>
<dbReference type="InterPro" id="IPR017896">
    <property type="entry name" value="4Fe4S_Fe-S-bd"/>
</dbReference>
<evidence type="ECO:0000256" key="7">
    <source>
        <dbReference type="ARBA" id="ARBA00023014"/>
    </source>
</evidence>
<keyword evidence="1 8" id="KW-0813">Transport</keyword>
<dbReference type="EMBL" id="PCWA01000075">
    <property type="protein sequence ID" value="PIQ89041.1"/>
    <property type="molecule type" value="Genomic_DNA"/>
</dbReference>
<dbReference type="GO" id="GO:0046872">
    <property type="term" value="F:metal ion binding"/>
    <property type="evidence" value="ECO:0007669"/>
    <property type="project" value="UniProtKB-KW"/>
</dbReference>
<dbReference type="Gene3D" id="3.40.50.11540">
    <property type="entry name" value="NADH-ubiquinone oxidoreductase 51kDa subunit"/>
    <property type="match status" value="1"/>
</dbReference>
<name>A0A2H0LXC2_9BACT</name>
<comment type="similarity">
    <text evidence="8">Belongs to the 4Fe4S bacterial-type ferredoxin family. RnfC subfamily.</text>
</comment>
<dbReference type="InterPro" id="IPR017900">
    <property type="entry name" value="4Fe4S_Fe_S_CS"/>
</dbReference>
<feature type="binding site" evidence="8">
    <location>
        <position position="401"/>
    </location>
    <ligand>
        <name>[4Fe-4S] cluster</name>
        <dbReference type="ChEBI" id="CHEBI:49883"/>
        <label>2</label>
    </ligand>
</feature>
<dbReference type="PROSITE" id="PS51379">
    <property type="entry name" value="4FE4S_FER_2"/>
    <property type="match status" value="2"/>
</dbReference>
<dbReference type="SUPFAM" id="SSF46548">
    <property type="entry name" value="alpha-helical ferredoxin"/>
    <property type="match status" value="1"/>
</dbReference>
<dbReference type="SUPFAM" id="SSF142019">
    <property type="entry name" value="Nqo1 FMN-binding domain-like"/>
    <property type="match status" value="1"/>
</dbReference>
<dbReference type="Proteomes" id="UP000229641">
    <property type="component" value="Unassembled WGS sequence"/>
</dbReference>
<dbReference type="GO" id="GO:0022900">
    <property type="term" value="P:electron transport chain"/>
    <property type="evidence" value="ECO:0007669"/>
    <property type="project" value="UniProtKB-UniRule"/>
</dbReference>